<dbReference type="Proteomes" id="UP000076268">
    <property type="component" value="Unassembled WGS sequence"/>
</dbReference>
<feature type="domain" description="Cytochrome C biogenesis protein transmembrane" evidence="7">
    <location>
        <begin position="6"/>
        <end position="216"/>
    </location>
</feature>
<proteinExistence type="inferred from homology"/>
<keyword evidence="3 6" id="KW-0812">Transmembrane</keyword>
<accession>A0A154BM82</accession>
<dbReference type="OrthoDB" id="9809733at2"/>
<dbReference type="AlphaFoldDB" id="A0A154BM82"/>
<protein>
    <submittedName>
        <fullName evidence="8">Cytochrome C biogenesis protein</fullName>
    </submittedName>
</protein>
<feature type="transmembrane region" description="Helical" evidence="6">
    <location>
        <begin position="87"/>
        <end position="106"/>
    </location>
</feature>
<evidence type="ECO:0000313" key="8">
    <source>
        <dbReference type="EMBL" id="KYZ75026.1"/>
    </source>
</evidence>
<organism evidence="8 9">
    <name type="scientific">Anaerosporomusa subterranea</name>
    <dbReference type="NCBI Taxonomy" id="1794912"/>
    <lineage>
        <taxon>Bacteria</taxon>
        <taxon>Bacillati</taxon>
        <taxon>Bacillota</taxon>
        <taxon>Negativicutes</taxon>
        <taxon>Acetonemataceae</taxon>
        <taxon>Anaerosporomusa</taxon>
    </lineage>
</organism>
<comment type="subcellular location">
    <subcellularLocation>
        <location evidence="1">Membrane</location>
        <topology evidence="1">Multi-pass membrane protein</topology>
    </subcellularLocation>
</comment>
<evidence type="ECO:0000256" key="6">
    <source>
        <dbReference type="SAM" id="Phobius"/>
    </source>
</evidence>
<gene>
    <name evidence="8" type="ORF">AXX12_15730</name>
</gene>
<evidence type="ECO:0000313" key="9">
    <source>
        <dbReference type="Proteomes" id="UP000076268"/>
    </source>
</evidence>
<comment type="similarity">
    <text evidence="2">Belongs to the DsbD family.</text>
</comment>
<sequence>MIEQNITLLTAFAAGVLSFLSPCVLPVVPTFSAFLAGTGPDAGGKKDRFWLNAAFFLVGFTMVFVIMGATASYFGQILIENQRLIQKIGAVFMVLMGLQLSGFFSFDLLNREYRPLLQYTFHGPLGAFLLGVAFTIGWTPCTGPILATILIYAGTAATLSQGAFLLLVYAMGFCLPFLGLAAIIRKYVFSLSSLYEWLPAIRRGAGIILIIVGLFIFFDWLQKGLGIIWGFF</sequence>
<evidence type="ECO:0000256" key="5">
    <source>
        <dbReference type="ARBA" id="ARBA00023136"/>
    </source>
</evidence>
<feature type="transmembrane region" description="Helical" evidence="6">
    <location>
        <begin position="204"/>
        <end position="221"/>
    </location>
</feature>
<dbReference type="InterPro" id="IPR051790">
    <property type="entry name" value="Cytochrome_c-biogenesis_DsbD"/>
</dbReference>
<evidence type="ECO:0000256" key="4">
    <source>
        <dbReference type="ARBA" id="ARBA00022989"/>
    </source>
</evidence>
<keyword evidence="5 6" id="KW-0472">Membrane</keyword>
<dbReference type="PANTHER" id="PTHR31272">
    <property type="entry name" value="CYTOCHROME C-TYPE BIOGENESIS PROTEIN HI_1454-RELATED"/>
    <property type="match status" value="1"/>
</dbReference>
<reference evidence="8 9" key="1">
    <citation type="submission" date="2016-02" db="EMBL/GenBank/DDBJ databases">
        <title>Anaerosporomusa subterraneum gen. nov., sp. nov., a spore-forming obligate anaerobe isolated from saprolite.</title>
        <authorList>
            <person name="Choi J.K."/>
            <person name="Shah M."/>
            <person name="Yee N."/>
        </authorList>
    </citation>
    <scope>NUCLEOTIDE SEQUENCE [LARGE SCALE GENOMIC DNA]</scope>
    <source>
        <strain evidence="8 9">RU4</strain>
    </source>
</reference>
<keyword evidence="9" id="KW-1185">Reference proteome</keyword>
<evidence type="ECO:0000256" key="1">
    <source>
        <dbReference type="ARBA" id="ARBA00004141"/>
    </source>
</evidence>
<name>A0A154BM82_ANASB</name>
<dbReference type="GO" id="GO:0016020">
    <property type="term" value="C:membrane"/>
    <property type="evidence" value="ECO:0007669"/>
    <property type="project" value="UniProtKB-SubCell"/>
</dbReference>
<dbReference type="InterPro" id="IPR003834">
    <property type="entry name" value="Cyt_c_assmbl_TM_dom"/>
</dbReference>
<feature type="transmembrane region" description="Helical" evidence="6">
    <location>
        <begin position="126"/>
        <end position="152"/>
    </location>
</feature>
<evidence type="ECO:0000256" key="2">
    <source>
        <dbReference type="ARBA" id="ARBA00006143"/>
    </source>
</evidence>
<comment type="caution">
    <text evidence="8">The sequence shown here is derived from an EMBL/GenBank/DDBJ whole genome shotgun (WGS) entry which is preliminary data.</text>
</comment>
<keyword evidence="4 6" id="KW-1133">Transmembrane helix</keyword>
<dbReference type="STRING" id="1794912.AXX12_15730"/>
<feature type="transmembrane region" description="Helical" evidence="6">
    <location>
        <begin position="164"/>
        <end position="184"/>
    </location>
</feature>
<dbReference type="Pfam" id="PF02683">
    <property type="entry name" value="DsbD_TM"/>
    <property type="match status" value="1"/>
</dbReference>
<evidence type="ECO:0000256" key="3">
    <source>
        <dbReference type="ARBA" id="ARBA00022692"/>
    </source>
</evidence>
<dbReference type="PANTHER" id="PTHR31272:SF4">
    <property type="entry name" value="CYTOCHROME C-TYPE BIOGENESIS PROTEIN HI_1454-RELATED"/>
    <property type="match status" value="1"/>
</dbReference>
<dbReference type="EMBL" id="LSGP01000026">
    <property type="protein sequence ID" value="KYZ75026.1"/>
    <property type="molecule type" value="Genomic_DNA"/>
</dbReference>
<evidence type="ECO:0000259" key="7">
    <source>
        <dbReference type="Pfam" id="PF02683"/>
    </source>
</evidence>
<feature type="transmembrane region" description="Helical" evidence="6">
    <location>
        <begin position="50"/>
        <end position="75"/>
    </location>
</feature>
<dbReference type="GO" id="GO:0017004">
    <property type="term" value="P:cytochrome complex assembly"/>
    <property type="evidence" value="ECO:0007669"/>
    <property type="project" value="InterPro"/>
</dbReference>
<dbReference type="RefSeq" id="WP_066245606.1">
    <property type="nucleotide sequence ID" value="NZ_LSGP01000026.1"/>
</dbReference>